<protein>
    <submittedName>
        <fullName evidence="1">Uncharacterized protein</fullName>
    </submittedName>
</protein>
<evidence type="ECO:0000313" key="2">
    <source>
        <dbReference type="Proteomes" id="UP000250915"/>
    </source>
</evidence>
<reference evidence="1 2" key="1">
    <citation type="submission" date="2018-06" db="EMBL/GenBank/DDBJ databases">
        <title>NTM in soil in Japan.</title>
        <authorList>
            <person name="Ohya K."/>
        </authorList>
    </citation>
    <scope>NUCLEOTIDE SEQUENCE [LARGE SCALE GENOMIC DNA]</scope>
    <source>
        <strain evidence="1 2">GF28</strain>
    </source>
</reference>
<comment type="caution">
    <text evidence="1">The sequence shown here is derived from an EMBL/GenBank/DDBJ whole genome shotgun (WGS) entry which is preliminary data.</text>
</comment>
<dbReference type="Proteomes" id="UP000250915">
    <property type="component" value="Unassembled WGS sequence"/>
</dbReference>
<name>A0A329MC62_9MYCO</name>
<accession>A0A329MC62</accession>
<proteinExistence type="predicted"/>
<dbReference type="EMBL" id="QMEV01000001">
    <property type="protein sequence ID" value="RAV17484.1"/>
    <property type="molecule type" value="Genomic_DNA"/>
</dbReference>
<dbReference type="AlphaFoldDB" id="A0A329MC62"/>
<sequence>MMDNYYYCWYPMRVLPYQVLTPSLTMSGCQCGLGNGQPAARLFATSLTAEQELIHTQYKGGISMEEDFYPETLTANFIAPEAAAVMIFGIWIHPKAYRKGSVYFGFYEKVKRTPPIAGRLLDSSLNEVIELDPYSPLV</sequence>
<gene>
    <name evidence="1" type="ORF">DQP57_00205</name>
</gene>
<organism evidence="1 2">
    <name type="scientific">Mycobacterium colombiense</name>
    <dbReference type="NCBI Taxonomy" id="339268"/>
    <lineage>
        <taxon>Bacteria</taxon>
        <taxon>Bacillati</taxon>
        <taxon>Actinomycetota</taxon>
        <taxon>Actinomycetes</taxon>
        <taxon>Mycobacteriales</taxon>
        <taxon>Mycobacteriaceae</taxon>
        <taxon>Mycobacterium</taxon>
        <taxon>Mycobacterium avium complex (MAC)</taxon>
    </lineage>
</organism>
<evidence type="ECO:0000313" key="1">
    <source>
        <dbReference type="EMBL" id="RAV17484.1"/>
    </source>
</evidence>